<gene>
    <name evidence="2" type="ORF">ACFPOU_20835</name>
</gene>
<dbReference type="EMBL" id="JBHSMS010000073">
    <property type="protein sequence ID" value="MFC5513549.1"/>
    <property type="molecule type" value="Genomic_DNA"/>
</dbReference>
<name>A0ABW0PT15_9BURK</name>
<keyword evidence="3" id="KW-1185">Reference proteome</keyword>
<organism evidence="2 3">
    <name type="scientific">Massilia jejuensis</name>
    <dbReference type="NCBI Taxonomy" id="648894"/>
    <lineage>
        <taxon>Bacteria</taxon>
        <taxon>Pseudomonadati</taxon>
        <taxon>Pseudomonadota</taxon>
        <taxon>Betaproteobacteria</taxon>
        <taxon>Burkholderiales</taxon>
        <taxon>Oxalobacteraceae</taxon>
        <taxon>Telluria group</taxon>
        <taxon>Massilia</taxon>
    </lineage>
</organism>
<protein>
    <recommendedName>
        <fullName evidence="4">Conjugal transfer mating pair stabilization protein TraN</fullName>
    </recommendedName>
</protein>
<evidence type="ECO:0000313" key="2">
    <source>
        <dbReference type="EMBL" id="MFC5513549.1"/>
    </source>
</evidence>
<dbReference type="RefSeq" id="WP_379725933.1">
    <property type="nucleotide sequence ID" value="NZ_JBHSMS010000073.1"/>
</dbReference>
<evidence type="ECO:0000313" key="3">
    <source>
        <dbReference type="Proteomes" id="UP001596031"/>
    </source>
</evidence>
<accession>A0ABW0PT15</accession>
<dbReference type="Proteomes" id="UP001596031">
    <property type="component" value="Unassembled WGS sequence"/>
</dbReference>
<feature type="signal peptide" evidence="1">
    <location>
        <begin position="1"/>
        <end position="22"/>
    </location>
</feature>
<keyword evidence="1" id="KW-0732">Signal</keyword>
<sequence>MMSNRILAGVFVSFAAHGTLFAQNAQTLSDGKAFAESIAPTAPGQIVNPAGVNPSSWAAGATAMPTTMPSGLGAFSSPLTSSPLYGTTAAQGALSGLANAKIQNCKNYVPTGDPIADQECAAVKFMNKDCVSLTSAQAQITGTVGVPSATGVNCTDTYGAGQSNFGYRDAISAADPVFGLTQNAQHNASATTTQTCVSTPIVTKPAQYETNTCSKTVSTNLKVCSQELAVAVTTSYTPAQVSYKCNGGVLQGQYCVSTTGSPATATYSCPDGGALNGTSCVSQTSIPATPYHSCQSGELQGDRCVTSAPADGVPSCPPPEWSYTPADIWTLTYDSNNIAWCSHNPTDRDDPFGFVSFRAALTYKCPDGAALSGDTCTTTTTATLNYKCDNGTLSGSSCLTDTSTPASVTYTCASGTLSGSQCVTTTNTPPETVYSCPGGASPVGDQCITYSTQVSWINNCAPYEQSAGVKLGDPK</sequence>
<reference evidence="3" key="1">
    <citation type="journal article" date="2019" name="Int. J. Syst. Evol. Microbiol.">
        <title>The Global Catalogue of Microorganisms (GCM) 10K type strain sequencing project: providing services to taxonomists for standard genome sequencing and annotation.</title>
        <authorList>
            <consortium name="The Broad Institute Genomics Platform"/>
            <consortium name="The Broad Institute Genome Sequencing Center for Infectious Disease"/>
            <person name="Wu L."/>
            <person name="Ma J."/>
        </authorList>
    </citation>
    <scope>NUCLEOTIDE SEQUENCE [LARGE SCALE GENOMIC DNA]</scope>
    <source>
        <strain evidence="3">CCUG 38813</strain>
    </source>
</reference>
<evidence type="ECO:0008006" key="4">
    <source>
        <dbReference type="Google" id="ProtNLM"/>
    </source>
</evidence>
<feature type="chain" id="PRO_5047500831" description="Conjugal transfer mating pair stabilization protein TraN" evidence="1">
    <location>
        <begin position="23"/>
        <end position="475"/>
    </location>
</feature>
<comment type="caution">
    <text evidence="2">The sequence shown here is derived from an EMBL/GenBank/DDBJ whole genome shotgun (WGS) entry which is preliminary data.</text>
</comment>
<proteinExistence type="predicted"/>
<evidence type="ECO:0000256" key="1">
    <source>
        <dbReference type="SAM" id="SignalP"/>
    </source>
</evidence>